<organism evidence="1">
    <name type="scientific">Cyprideis torosa</name>
    <dbReference type="NCBI Taxonomy" id="163714"/>
    <lineage>
        <taxon>Eukaryota</taxon>
        <taxon>Metazoa</taxon>
        <taxon>Ecdysozoa</taxon>
        <taxon>Arthropoda</taxon>
        <taxon>Crustacea</taxon>
        <taxon>Oligostraca</taxon>
        <taxon>Ostracoda</taxon>
        <taxon>Podocopa</taxon>
        <taxon>Podocopida</taxon>
        <taxon>Cytherocopina</taxon>
        <taxon>Cytheroidea</taxon>
        <taxon>Cytherideidae</taxon>
        <taxon>Cyprideis</taxon>
    </lineage>
</organism>
<name>A0A7R8WT62_9CRUS</name>
<dbReference type="Pfam" id="PF00475">
    <property type="entry name" value="IGPD"/>
    <property type="match status" value="1"/>
</dbReference>
<dbReference type="GO" id="GO:0004424">
    <property type="term" value="F:imidazoleglycerol-phosphate dehydratase activity"/>
    <property type="evidence" value="ECO:0007669"/>
    <property type="project" value="InterPro"/>
</dbReference>
<proteinExistence type="predicted"/>
<protein>
    <submittedName>
        <fullName evidence="1">Uncharacterized protein</fullName>
    </submittedName>
</protein>
<dbReference type="InterPro" id="IPR038494">
    <property type="entry name" value="IGPD_sf"/>
</dbReference>
<dbReference type="Gene3D" id="3.30.230.40">
    <property type="entry name" value="Imidazole glycerol phosphate dehydratase, domain 1"/>
    <property type="match status" value="1"/>
</dbReference>
<feature type="non-terminal residue" evidence="1">
    <location>
        <position position="80"/>
    </location>
</feature>
<dbReference type="EMBL" id="OB690401">
    <property type="protein sequence ID" value="CAD7237651.1"/>
    <property type="molecule type" value="Genomic_DNA"/>
</dbReference>
<dbReference type="InterPro" id="IPR020568">
    <property type="entry name" value="Ribosomal_Su5_D2-typ_SF"/>
</dbReference>
<dbReference type="AlphaFoldDB" id="A0A7R8WT62"/>
<gene>
    <name evidence="1" type="ORF">CTOB1V02_LOCUS15466</name>
</gene>
<accession>A0A7R8WT62</accession>
<dbReference type="GO" id="GO:0000105">
    <property type="term" value="P:L-histidine biosynthetic process"/>
    <property type="evidence" value="ECO:0007669"/>
    <property type="project" value="InterPro"/>
</dbReference>
<reference evidence="1" key="1">
    <citation type="submission" date="2020-11" db="EMBL/GenBank/DDBJ databases">
        <authorList>
            <person name="Tran Van P."/>
        </authorList>
    </citation>
    <scope>NUCLEOTIDE SEQUENCE</scope>
</reference>
<evidence type="ECO:0000313" key="1">
    <source>
        <dbReference type="EMBL" id="CAD7237651.1"/>
    </source>
</evidence>
<dbReference type="SUPFAM" id="SSF54211">
    <property type="entry name" value="Ribosomal protein S5 domain 2-like"/>
    <property type="match status" value="1"/>
</dbReference>
<dbReference type="PANTHER" id="PTHR23133">
    <property type="entry name" value="IMIDAZOLEGLYCEROL-PHOSPHATE DEHYDRATASE HIS7"/>
    <property type="match status" value="1"/>
</dbReference>
<dbReference type="PANTHER" id="PTHR23133:SF2">
    <property type="entry name" value="IMIDAZOLEGLYCEROL-PHOSPHATE DEHYDRATASE"/>
    <property type="match status" value="1"/>
</dbReference>
<sequence length="80" mass="8789">MALAEALGDKAGIARYGSCHMVMDETLVRVVLDLSNRPCLQYDVPVSDQKTGSFDTALVQEFMRAFAQHGGITLHIDLLH</sequence>
<dbReference type="InterPro" id="IPR000807">
    <property type="entry name" value="ImidazoleglycerolP_deHydtase"/>
</dbReference>
<dbReference type="OrthoDB" id="10059060at2759"/>